<proteinExistence type="predicted"/>
<organism evidence="1">
    <name type="scientific">marine sediment metagenome</name>
    <dbReference type="NCBI Taxonomy" id="412755"/>
    <lineage>
        <taxon>unclassified sequences</taxon>
        <taxon>metagenomes</taxon>
        <taxon>ecological metagenomes</taxon>
    </lineage>
</organism>
<dbReference type="EMBL" id="LAZR01042708">
    <property type="protein sequence ID" value="KKL08865.1"/>
    <property type="molecule type" value="Genomic_DNA"/>
</dbReference>
<evidence type="ECO:0000313" key="1">
    <source>
        <dbReference type="EMBL" id="KKL08865.1"/>
    </source>
</evidence>
<protein>
    <submittedName>
        <fullName evidence="1">Uncharacterized protein</fullName>
    </submittedName>
</protein>
<accession>A0A0F9AHJ3</accession>
<feature type="non-terminal residue" evidence="1">
    <location>
        <position position="89"/>
    </location>
</feature>
<name>A0A0F9AHJ3_9ZZZZ</name>
<sequence>MPLKDRGVLGSPLEPVIIGDIDEGVVFVPGLPAVVSDNPPRTFESTSFVSANSPANLSCHGALGRNATQFSIQNDGAGDFTVAISINGI</sequence>
<gene>
    <name evidence="1" type="ORF">LCGC14_2571550</name>
</gene>
<dbReference type="AlphaFoldDB" id="A0A0F9AHJ3"/>
<reference evidence="1" key="1">
    <citation type="journal article" date="2015" name="Nature">
        <title>Complex archaea that bridge the gap between prokaryotes and eukaryotes.</title>
        <authorList>
            <person name="Spang A."/>
            <person name="Saw J.H."/>
            <person name="Jorgensen S.L."/>
            <person name="Zaremba-Niedzwiedzka K."/>
            <person name="Martijn J."/>
            <person name="Lind A.E."/>
            <person name="van Eijk R."/>
            <person name="Schleper C."/>
            <person name="Guy L."/>
            <person name="Ettema T.J."/>
        </authorList>
    </citation>
    <scope>NUCLEOTIDE SEQUENCE</scope>
</reference>
<comment type="caution">
    <text evidence="1">The sequence shown here is derived from an EMBL/GenBank/DDBJ whole genome shotgun (WGS) entry which is preliminary data.</text>
</comment>